<evidence type="ECO:0000313" key="3">
    <source>
        <dbReference type="Proteomes" id="UP001596045"/>
    </source>
</evidence>
<dbReference type="RefSeq" id="WP_378996489.1">
    <property type="nucleotide sequence ID" value="NZ_JBHSMT010000012.1"/>
</dbReference>
<feature type="chain" id="PRO_5045889044" evidence="1">
    <location>
        <begin position="27"/>
        <end position="297"/>
    </location>
</feature>
<evidence type="ECO:0000313" key="2">
    <source>
        <dbReference type="EMBL" id="MFC5473737.1"/>
    </source>
</evidence>
<organism evidence="2 3">
    <name type="scientific">Paraherbaspirillum soli</name>
    <dbReference type="NCBI Taxonomy" id="631222"/>
    <lineage>
        <taxon>Bacteria</taxon>
        <taxon>Pseudomonadati</taxon>
        <taxon>Pseudomonadota</taxon>
        <taxon>Betaproteobacteria</taxon>
        <taxon>Burkholderiales</taxon>
        <taxon>Oxalobacteraceae</taxon>
        <taxon>Paraherbaspirillum</taxon>
    </lineage>
</organism>
<gene>
    <name evidence="2" type="ORF">ACFPM8_07170</name>
</gene>
<sequence>MKISNLKIILKALSLTLALSASVTHAETINIGSMLKDGIKKALQKNPDSSANAGAGNIASYPMPGSYDATDRDFERSLTIHPDGKFELEAMEKGKPGNLRSGSGSGQLVFNGSQWRYAEGTCTMTLSATSPGLQVHLQSCAGLFGDVPFDGRYQLKEKKTTSVQANSGVSKNKQLSAQLNCQNLDFSETGIANLLGKATKLPQNEIWEHEIVVPGGYTFGDIPIQSVNLSEVNGGFLALFVDGDSTAIKSAIKKVRIKGDTTTVGLHKVGEANGFAFPGKRSGQLYVFCRRQMTEYD</sequence>
<keyword evidence="1" id="KW-0732">Signal</keyword>
<protein>
    <submittedName>
        <fullName evidence="2">Uncharacterized protein</fullName>
    </submittedName>
</protein>
<proteinExistence type="predicted"/>
<evidence type="ECO:0000256" key="1">
    <source>
        <dbReference type="SAM" id="SignalP"/>
    </source>
</evidence>
<dbReference type="EMBL" id="JBHSMT010000012">
    <property type="protein sequence ID" value="MFC5473737.1"/>
    <property type="molecule type" value="Genomic_DNA"/>
</dbReference>
<keyword evidence="3" id="KW-1185">Reference proteome</keyword>
<comment type="caution">
    <text evidence="2">The sequence shown here is derived from an EMBL/GenBank/DDBJ whole genome shotgun (WGS) entry which is preliminary data.</text>
</comment>
<reference evidence="3" key="1">
    <citation type="journal article" date="2019" name="Int. J. Syst. Evol. Microbiol.">
        <title>The Global Catalogue of Microorganisms (GCM) 10K type strain sequencing project: providing services to taxonomists for standard genome sequencing and annotation.</title>
        <authorList>
            <consortium name="The Broad Institute Genomics Platform"/>
            <consortium name="The Broad Institute Genome Sequencing Center for Infectious Disease"/>
            <person name="Wu L."/>
            <person name="Ma J."/>
        </authorList>
    </citation>
    <scope>NUCLEOTIDE SEQUENCE [LARGE SCALE GENOMIC DNA]</scope>
    <source>
        <strain evidence="3">JCM 17066</strain>
    </source>
</reference>
<name>A0ABW0M9W7_9BURK</name>
<accession>A0ABW0M9W7</accession>
<dbReference type="Proteomes" id="UP001596045">
    <property type="component" value="Unassembled WGS sequence"/>
</dbReference>
<feature type="signal peptide" evidence="1">
    <location>
        <begin position="1"/>
        <end position="26"/>
    </location>
</feature>